<dbReference type="EMBL" id="CP003587">
    <property type="protein sequence ID" value="AGY57620.1"/>
    <property type="molecule type" value="Genomic_DNA"/>
</dbReference>
<sequence>MFAALKRTAEGNLEIDLEFKAFFIALVEQTYRAGHSLTQIREDIATIRRELTVEDLENLPLEQWAEQTIFALKRHESQILRAVDAKGVSICRLCGKIDPRRETNCASFCPYGA</sequence>
<organism evidence="1 2">
    <name type="scientific">Gloeobacter kilaueensis (strain ATCC BAA-2537 / CCAP 1431/1 / ULC 316 / JS1)</name>
    <dbReference type="NCBI Taxonomy" id="1183438"/>
    <lineage>
        <taxon>Bacteria</taxon>
        <taxon>Bacillati</taxon>
        <taxon>Cyanobacteriota</taxon>
        <taxon>Cyanophyceae</taxon>
        <taxon>Gloeobacterales</taxon>
        <taxon>Gloeobacteraceae</taxon>
        <taxon>Gloeobacter</taxon>
    </lineage>
</organism>
<dbReference type="RefSeq" id="WP_023172714.1">
    <property type="nucleotide sequence ID" value="NC_022600.1"/>
</dbReference>
<reference evidence="1 2" key="1">
    <citation type="journal article" date="2013" name="PLoS ONE">
        <title>Cultivation and Complete Genome Sequencing of Gloeobacter kilaueensis sp. nov., from a Lava Cave in Kilauea Caldera, Hawai'i.</title>
        <authorList>
            <person name="Saw J.H."/>
            <person name="Schatz M."/>
            <person name="Brown M.V."/>
            <person name="Kunkel D.D."/>
            <person name="Foster J.S."/>
            <person name="Shick H."/>
            <person name="Christensen S."/>
            <person name="Hou S."/>
            <person name="Wan X."/>
            <person name="Donachie S.P."/>
        </authorList>
    </citation>
    <scope>NUCLEOTIDE SEQUENCE [LARGE SCALE GENOMIC DNA]</scope>
    <source>
        <strain evidence="2">JS</strain>
    </source>
</reference>
<proteinExistence type="predicted"/>
<keyword evidence="2" id="KW-1185">Reference proteome</keyword>
<evidence type="ECO:0000313" key="1">
    <source>
        <dbReference type="EMBL" id="AGY57620.1"/>
    </source>
</evidence>
<evidence type="ECO:0000313" key="2">
    <source>
        <dbReference type="Proteomes" id="UP000017396"/>
    </source>
</evidence>
<protein>
    <submittedName>
        <fullName evidence="1">Uncharacterized protein</fullName>
    </submittedName>
</protein>
<dbReference type="AlphaFoldDB" id="U5QIV4"/>
<dbReference type="Proteomes" id="UP000017396">
    <property type="component" value="Chromosome"/>
</dbReference>
<gene>
    <name evidence="1" type="ORF">GKIL_1374</name>
</gene>
<dbReference type="KEGG" id="glj:GKIL_1374"/>
<dbReference type="STRING" id="1183438.GKIL_1374"/>
<name>U5QIV4_GLOK1</name>
<accession>U5QIV4</accession>
<dbReference type="HOGENOM" id="CLU_2142333_0_0_3"/>